<feature type="binding site" evidence="5">
    <location>
        <position position="32"/>
    </location>
    <ligand>
        <name>ATP</name>
        <dbReference type="ChEBI" id="CHEBI:30616"/>
    </ligand>
</feature>
<keyword evidence="4" id="KW-0143">Chaperone</keyword>
<evidence type="ECO:0000256" key="5">
    <source>
        <dbReference type="PIRSR" id="PIRSR002583-1"/>
    </source>
</evidence>
<dbReference type="PANTHER" id="PTHR11528">
    <property type="entry name" value="HEAT SHOCK PROTEIN 90 FAMILY MEMBER"/>
    <property type="match status" value="1"/>
</dbReference>
<evidence type="ECO:0000256" key="4">
    <source>
        <dbReference type="ARBA" id="ARBA00023186"/>
    </source>
</evidence>
<dbReference type="GO" id="GO:0051082">
    <property type="term" value="F:unfolded protein binding"/>
    <property type="evidence" value="ECO:0007669"/>
    <property type="project" value="InterPro"/>
</dbReference>
<dbReference type="Gene3D" id="3.30.565.10">
    <property type="entry name" value="Histidine kinase-like ATPase, C-terminal domain"/>
    <property type="match status" value="1"/>
</dbReference>
<dbReference type="Proteomes" id="UP001303408">
    <property type="component" value="Chromosome"/>
</dbReference>
<dbReference type="InterPro" id="IPR020568">
    <property type="entry name" value="Ribosomal_Su5_D2-typ_SF"/>
</dbReference>
<sequence>MAAPERFQVDLAGVVDLLGRSLYSSPRVYLRELIQNAADAIRARTEVEHGFQGTVAITPADVGDGMLVIQDDGIGLTSQEARELLSTVGRSSKRDLFDLPRTDRLGRFGVGLLSAFMIGDEVQVRSRSLGGAPPCLWVGRSDGTFTVRELDGPDAAAVPVGSMVSVRPRADAAVLAASASVRTSATRFASHLPEALLLADPSGGWVSINETPGFLGDEVARRLYGEELLGAVPLAAIPITVAATGTRGTAYVLPTPPPPGTAAPALCHLGGMLVGSRVTGLLPDWAFFAALALDSTGLNPTASREALVDDDALTVTREGIGTALREWIRQTAIADPARLRVFAAVHGLALRQLALSDPELAGVLLPALVVPTSHGERRLGDLLASGEPLRYTPTVDEFRQVAPLSAELVINAGHAYDEAIMRLVDRLGLARTEPVDVIAIVDALERPPEEDAESARALARRAAATLVDREGVSVDVRVMPGGRMPAVFVQDSAMLRAADRRRARAEGDALWAQVLDAVDEAERRDGADHPTARLCLDWSNEAVRALARLEDDAVLARAIRLMLVTALLEGHHPVEGRDRQELTDAVSELVALSVGLSGFGVVRPEDFA</sequence>
<dbReference type="InterPro" id="IPR020575">
    <property type="entry name" value="Hsp90_N"/>
</dbReference>
<dbReference type="AlphaFoldDB" id="A0AA96FCL7"/>
<dbReference type="EMBL" id="CP134880">
    <property type="protein sequence ID" value="WNM27323.1"/>
    <property type="molecule type" value="Genomic_DNA"/>
</dbReference>
<organism evidence="6">
    <name type="scientific">Demequina capsici</name>
    <dbReference type="NCBI Taxonomy" id="3075620"/>
    <lineage>
        <taxon>Bacteria</taxon>
        <taxon>Bacillati</taxon>
        <taxon>Actinomycetota</taxon>
        <taxon>Actinomycetes</taxon>
        <taxon>Micrococcales</taxon>
        <taxon>Demequinaceae</taxon>
        <taxon>Demequina</taxon>
    </lineage>
</organism>
<name>A0AA96FCL7_9MICO</name>
<dbReference type="SUPFAM" id="SSF55874">
    <property type="entry name" value="ATPase domain of HSP90 chaperone/DNA topoisomerase II/histidine kinase"/>
    <property type="match status" value="1"/>
</dbReference>
<dbReference type="InterPro" id="IPR001404">
    <property type="entry name" value="Hsp90_fam"/>
</dbReference>
<dbReference type="Gene3D" id="3.30.230.80">
    <property type="match status" value="1"/>
</dbReference>
<dbReference type="RefSeq" id="WP_313543290.1">
    <property type="nucleotide sequence ID" value="NZ_CP134880.1"/>
</dbReference>
<reference evidence="6" key="1">
    <citation type="submission" date="2023-09" db="EMBL/GenBank/DDBJ databases">
        <title>Demequina sp. a novel bacteria isolated from Capsicum annuum.</title>
        <authorList>
            <person name="Humaira Z."/>
            <person name="Lee J."/>
            <person name="Cho D."/>
        </authorList>
    </citation>
    <scope>NUCLEOTIDE SEQUENCE</scope>
    <source>
        <strain evidence="6">PMTSA13</strain>
    </source>
</reference>
<dbReference type="KEGG" id="dcp:RN607_14145"/>
<dbReference type="PRINTS" id="PR00775">
    <property type="entry name" value="HEATSHOCK90"/>
</dbReference>
<dbReference type="SUPFAM" id="SSF54211">
    <property type="entry name" value="Ribosomal protein S5 domain 2-like"/>
    <property type="match status" value="1"/>
</dbReference>
<gene>
    <name evidence="6" type="ORF">RN607_14145</name>
</gene>
<evidence type="ECO:0000313" key="6">
    <source>
        <dbReference type="EMBL" id="WNM27323.1"/>
    </source>
</evidence>
<feature type="binding site" evidence="5">
    <location>
        <position position="36"/>
    </location>
    <ligand>
        <name>ATP</name>
        <dbReference type="ChEBI" id="CHEBI:30616"/>
    </ligand>
</feature>
<dbReference type="GO" id="GO:0016887">
    <property type="term" value="F:ATP hydrolysis activity"/>
    <property type="evidence" value="ECO:0007669"/>
    <property type="project" value="InterPro"/>
</dbReference>
<dbReference type="GO" id="GO:0140662">
    <property type="term" value="F:ATP-dependent protein folding chaperone"/>
    <property type="evidence" value="ECO:0007669"/>
    <property type="project" value="InterPro"/>
</dbReference>
<feature type="binding site" evidence="5">
    <location>
        <position position="71"/>
    </location>
    <ligand>
        <name>ATP</name>
        <dbReference type="ChEBI" id="CHEBI:30616"/>
    </ligand>
</feature>
<keyword evidence="3 5" id="KW-0067">ATP-binding</keyword>
<evidence type="ECO:0000256" key="1">
    <source>
        <dbReference type="ARBA" id="ARBA00008239"/>
    </source>
</evidence>
<dbReference type="Pfam" id="PF13589">
    <property type="entry name" value="HATPase_c_3"/>
    <property type="match status" value="1"/>
</dbReference>
<keyword evidence="2 5" id="KW-0547">Nucleotide-binding</keyword>
<protein>
    <submittedName>
        <fullName evidence="6">HSP90 family protein</fullName>
    </submittedName>
</protein>
<comment type="similarity">
    <text evidence="1">Belongs to the heat shock protein 90 family.</text>
</comment>
<dbReference type="GO" id="GO:0005524">
    <property type="term" value="F:ATP binding"/>
    <property type="evidence" value="ECO:0007669"/>
    <property type="project" value="UniProtKB-KW"/>
</dbReference>
<evidence type="ECO:0000256" key="3">
    <source>
        <dbReference type="ARBA" id="ARBA00022840"/>
    </source>
</evidence>
<dbReference type="NCBIfam" id="NF010683">
    <property type="entry name" value="PRK14083.1"/>
    <property type="match status" value="1"/>
</dbReference>
<dbReference type="PIRSF" id="PIRSF002583">
    <property type="entry name" value="Hsp90"/>
    <property type="match status" value="1"/>
</dbReference>
<dbReference type="InterPro" id="IPR036890">
    <property type="entry name" value="HATPase_C_sf"/>
</dbReference>
<evidence type="ECO:0000256" key="2">
    <source>
        <dbReference type="ARBA" id="ARBA00022741"/>
    </source>
</evidence>
<proteinExistence type="inferred from homology"/>
<accession>A0AA96FCL7</accession>